<accession>B6JUX7</accession>
<sequence length="458" mass="50518">MTISQNVYYSLDPMGQLPIPCYIQLCLFYEVEDPSSYQDIEKTLKSGLQRLSASFPWIAGEVVINDTPESSLKTKRIKFTNNIPLIIKDLRNDPSVPTMKELQKAQFPIQSLAENVIAPHGSIIIPSPAAQSEPVFLVQANYLVGGLLLAVTGHHSAMDITGLGEVLRLFSKACHDEPFSSEELAIGNIDRQNIVPLFDESYTPGPELAQQIRTSEQKPSLSNKDKSKWLLSPQKCSWGCFVFSQDSLSALKQLACSAISDSGKYVSTDDSLTALIHQSVVRSRLPRLDSTADVTCSRVVNVRKFLDIPSGYPGFLINPTYHTYKIETLLKEALGNVALELRSALDPSDLVYRTRALSTYISRIEDKSVISLGARINAGEGVMLSSWSKVNCCDLDFNLQLGKPKSIRIPNSVPFEGVTYLLPKGPNGEVAAAICLRDDDMELLKADEKFTKYATYVG</sequence>
<dbReference type="VEuPathDB" id="FungiDB:SJAG_00075"/>
<dbReference type="PANTHER" id="PTHR31896:SF64">
    <property type="entry name" value="TRICHOTHECENE 3-O-ACETYLTRANSFERASE"/>
    <property type="match status" value="1"/>
</dbReference>
<dbReference type="EMBL" id="KE651166">
    <property type="protein sequence ID" value="EEB05080.1"/>
    <property type="molecule type" value="Genomic_DNA"/>
</dbReference>
<dbReference type="RefSeq" id="XP_002171373.1">
    <property type="nucleotide sequence ID" value="XM_002171337.2"/>
</dbReference>
<dbReference type="GO" id="GO:0016747">
    <property type="term" value="F:acyltransferase activity, transferring groups other than amino-acyl groups"/>
    <property type="evidence" value="ECO:0000318"/>
    <property type="project" value="GO_Central"/>
</dbReference>
<dbReference type="HOGENOM" id="CLU_026450_5_0_1"/>
<dbReference type="OMA" id="CLRDEDW"/>
<evidence type="ECO:0000256" key="1">
    <source>
        <dbReference type="ARBA" id="ARBA00022679"/>
    </source>
</evidence>
<evidence type="ECO:0000313" key="4">
    <source>
        <dbReference type="Proteomes" id="UP000001744"/>
    </source>
</evidence>
<dbReference type="PANTHER" id="PTHR31896">
    <property type="entry name" value="FAMILY REGULATORY PROTEIN, PUTATIVE (AFU_ORTHOLOGUE AFUA_3G14730)-RELATED"/>
    <property type="match status" value="1"/>
</dbReference>
<dbReference type="Proteomes" id="UP000001744">
    <property type="component" value="Unassembled WGS sequence"/>
</dbReference>
<evidence type="ECO:0000259" key="2">
    <source>
        <dbReference type="Pfam" id="PF22664"/>
    </source>
</evidence>
<dbReference type="AlphaFoldDB" id="B6JUX7"/>
<dbReference type="Gene3D" id="3.30.559.10">
    <property type="entry name" value="Chloramphenicol acetyltransferase-like domain"/>
    <property type="match status" value="2"/>
</dbReference>
<name>B6JUX7_SCHJY</name>
<dbReference type="STRING" id="402676.B6JUX7"/>
<dbReference type="InterPro" id="IPR054710">
    <property type="entry name" value="Tri101-like_N"/>
</dbReference>
<evidence type="ECO:0000313" key="3">
    <source>
        <dbReference type="EMBL" id="EEB05080.1"/>
    </source>
</evidence>
<keyword evidence="1" id="KW-0808">Transferase</keyword>
<keyword evidence="4" id="KW-1185">Reference proteome</keyword>
<dbReference type="GO" id="GO:0005737">
    <property type="term" value="C:cytoplasm"/>
    <property type="evidence" value="ECO:0000318"/>
    <property type="project" value="GO_Central"/>
</dbReference>
<gene>
    <name evidence="3" type="ORF">SJAG_00075</name>
</gene>
<dbReference type="InterPro" id="IPR023213">
    <property type="entry name" value="CAT-like_dom_sf"/>
</dbReference>
<dbReference type="eggNOG" id="ENOG502SHVS">
    <property type="taxonomic scope" value="Eukaryota"/>
</dbReference>
<protein>
    <submittedName>
        <fullName evidence="3">Trichothecene 3-O-acetyltransferase</fullName>
    </submittedName>
</protein>
<dbReference type="GeneID" id="7051025"/>
<dbReference type="InterPro" id="IPR051283">
    <property type="entry name" value="Sec_Metabolite_Acyltrans"/>
</dbReference>
<dbReference type="OrthoDB" id="1862401at2759"/>
<proteinExistence type="predicted"/>
<reference evidence="3 4" key="1">
    <citation type="journal article" date="2011" name="Science">
        <title>Comparative functional genomics of the fission yeasts.</title>
        <authorList>
            <person name="Rhind N."/>
            <person name="Chen Z."/>
            <person name="Yassour M."/>
            <person name="Thompson D.A."/>
            <person name="Haas B.J."/>
            <person name="Habib N."/>
            <person name="Wapinski I."/>
            <person name="Roy S."/>
            <person name="Lin M.F."/>
            <person name="Heiman D.I."/>
            <person name="Young S.K."/>
            <person name="Furuya K."/>
            <person name="Guo Y."/>
            <person name="Pidoux A."/>
            <person name="Chen H.M."/>
            <person name="Robbertse B."/>
            <person name="Goldberg J.M."/>
            <person name="Aoki K."/>
            <person name="Bayne E.H."/>
            <person name="Berlin A.M."/>
            <person name="Desjardins C.A."/>
            <person name="Dobbs E."/>
            <person name="Dukaj L."/>
            <person name="Fan L."/>
            <person name="FitzGerald M.G."/>
            <person name="French C."/>
            <person name="Gujja S."/>
            <person name="Hansen K."/>
            <person name="Keifenheim D."/>
            <person name="Levin J.Z."/>
            <person name="Mosher R.A."/>
            <person name="Mueller C.A."/>
            <person name="Pfiffner J."/>
            <person name="Priest M."/>
            <person name="Russ C."/>
            <person name="Smialowska A."/>
            <person name="Swoboda P."/>
            <person name="Sykes S.M."/>
            <person name="Vaughn M."/>
            <person name="Vengrova S."/>
            <person name="Yoder R."/>
            <person name="Zeng Q."/>
            <person name="Allshire R."/>
            <person name="Baulcombe D."/>
            <person name="Birren B.W."/>
            <person name="Brown W."/>
            <person name="Ekwall K."/>
            <person name="Kellis M."/>
            <person name="Leatherwood J."/>
            <person name="Levin H."/>
            <person name="Margalit H."/>
            <person name="Martienssen R."/>
            <person name="Nieduszynski C.A."/>
            <person name="Spatafora J.W."/>
            <person name="Friedman N."/>
            <person name="Dalgaard J.Z."/>
            <person name="Baumann P."/>
            <person name="Niki H."/>
            <person name="Regev A."/>
            <person name="Nusbaum C."/>
        </authorList>
    </citation>
    <scope>NUCLEOTIDE SEQUENCE [LARGE SCALE GENOMIC DNA]</scope>
    <source>
        <strain evidence="4">yFS275 / FY16936</strain>
    </source>
</reference>
<dbReference type="JaponicusDB" id="SJAG_00075"/>
<dbReference type="Pfam" id="PF22664">
    <property type="entry name" value="TRI-like_N"/>
    <property type="match status" value="1"/>
</dbReference>
<feature type="domain" description="Trichothecene 3-O-acetyltransferase-like N-terminal" evidence="2">
    <location>
        <begin position="22"/>
        <end position="174"/>
    </location>
</feature>
<organism evidence="3 4">
    <name type="scientific">Schizosaccharomyces japonicus (strain yFS275 / FY16936)</name>
    <name type="common">Fission yeast</name>
    <dbReference type="NCBI Taxonomy" id="402676"/>
    <lineage>
        <taxon>Eukaryota</taxon>
        <taxon>Fungi</taxon>
        <taxon>Dikarya</taxon>
        <taxon>Ascomycota</taxon>
        <taxon>Taphrinomycotina</taxon>
        <taxon>Schizosaccharomycetes</taxon>
        <taxon>Schizosaccharomycetales</taxon>
        <taxon>Schizosaccharomycetaceae</taxon>
        <taxon>Schizosaccharomyces</taxon>
    </lineage>
</organism>